<reference evidence="1 2" key="1">
    <citation type="submission" date="2019-11" db="EMBL/GenBank/DDBJ databases">
        <title>Caenimonas koreensis gen. nov., sp. nov., isolated from activated sludge.</title>
        <authorList>
            <person name="Seung H.R."/>
        </authorList>
    </citation>
    <scope>NUCLEOTIDE SEQUENCE [LARGE SCALE GENOMIC DNA]</scope>
    <source>
        <strain evidence="1 2">EMB320</strain>
    </source>
</reference>
<dbReference type="OrthoDB" id="9772295at2"/>
<dbReference type="PANTHER" id="PTHR43737">
    <property type="entry name" value="BLL7424 PROTEIN"/>
    <property type="match status" value="1"/>
</dbReference>
<comment type="caution">
    <text evidence="1">The sequence shown here is derived from an EMBL/GenBank/DDBJ whole genome shotgun (WGS) entry which is preliminary data.</text>
</comment>
<name>A0A844AQ87_9BURK</name>
<dbReference type="AlphaFoldDB" id="A0A844AQ87"/>
<evidence type="ECO:0000313" key="1">
    <source>
        <dbReference type="EMBL" id="MRD46400.1"/>
    </source>
</evidence>
<gene>
    <name evidence="1" type="ORF">GHT07_03865</name>
</gene>
<keyword evidence="2" id="KW-1185">Reference proteome</keyword>
<dbReference type="InterPro" id="IPR014917">
    <property type="entry name" value="DUF1800"/>
</dbReference>
<organism evidence="1 2">
    <name type="scientific">Caenimonas koreensis DSM 17982</name>
    <dbReference type="NCBI Taxonomy" id="1121255"/>
    <lineage>
        <taxon>Bacteria</taxon>
        <taxon>Pseudomonadati</taxon>
        <taxon>Pseudomonadota</taxon>
        <taxon>Betaproteobacteria</taxon>
        <taxon>Burkholderiales</taxon>
        <taxon>Comamonadaceae</taxon>
        <taxon>Caenimonas</taxon>
    </lineage>
</organism>
<proteinExistence type="predicted"/>
<accession>A0A844AQ87</accession>
<dbReference type="PANTHER" id="PTHR43737:SF1">
    <property type="entry name" value="DUF1501 DOMAIN-CONTAINING PROTEIN"/>
    <property type="match status" value="1"/>
</dbReference>
<dbReference type="Proteomes" id="UP000487350">
    <property type="component" value="Unassembled WGS sequence"/>
</dbReference>
<dbReference type="Pfam" id="PF08811">
    <property type="entry name" value="DUF1800"/>
    <property type="match status" value="1"/>
</dbReference>
<sequence length="580" mass="62152">MNWAENAYPGYFPSHQPDLVYAPYIYRYYPENGTYLGVAGNDVYVIGPITNDVLLWVGTLASFSCSAHPASCAAGPATALDAARFLAQATHGASKADIAAMQATTYAAWVDTQIAMPRSQTHYDWLVEHGFSAEDFRNSTQGLDNTIWHKLITAPDSLRQRVTLALSEILVVSVSGVNTAWRQFAVANYLDILEANAFGNYRTLLDQVSLSTAMGYYLTFRGNTKANVNTGSQPDENYARELMQLFTVGLLKLNSDGTPSGGETYVPADVSGLARVFTGWDVDTSGYVSPFPPDIHKRPMTQVPNRYETGAKTFLGVTIASGTSARDSLTLALDTLFNHPNLPPFVSRQLIQRLVTSNPSPTYVARVAAVFTNNGAGVRGDLAAVVKAILLDTEARDPANASSAEFGKLREPVVRFLNWARGFGATSPGDLWAIGDVSDPGARLGQSPMRSPSVFNFFRPGYVPPTSSIAAQGLVAPEFQITTESSVAGYINYMQRAVNGVGIGDVRADYTALVALATDSAALLAEINLVLAAGQVPAARLATLKTALDTINPTTDAGKLNRVKAALTLVLAAPEYIAQK</sequence>
<protein>
    <submittedName>
        <fullName evidence="1">DUF1800 family protein</fullName>
    </submittedName>
</protein>
<dbReference type="EMBL" id="WJBU01000003">
    <property type="protein sequence ID" value="MRD46400.1"/>
    <property type="molecule type" value="Genomic_DNA"/>
</dbReference>
<evidence type="ECO:0000313" key="2">
    <source>
        <dbReference type="Proteomes" id="UP000487350"/>
    </source>
</evidence>